<dbReference type="GO" id="GO:0016020">
    <property type="term" value="C:membrane"/>
    <property type="evidence" value="ECO:0007669"/>
    <property type="project" value="UniProtKB-SubCell"/>
</dbReference>
<feature type="transmembrane region" description="Helical" evidence="6">
    <location>
        <begin position="48"/>
        <end position="68"/>
    </location>
</feature>
<evidence type="ECO:0000313" key="7">
    <source>
        <dbReference type="EMBL" id="KAK5584564.1"/>
    </source>
</evidence>
<feature type="transmembrane region" description="Helical" evidence="6">
    <location>
        <begin position="89"/>
        <end position="113"/>
    </location>
</feature>
<proteinExistence type="inferred from homology"/>
<dbReference type="InterPro" id="IPR007919">
    <property type="entry name" value="UPF0220"/>
</dbReference>
<evidence type="ECO:0000256" key="1">
    <source>
        <dbReference type="ARBA" id="ARBA00004141"/>
    </source>
</evidence>
<keyword evidence="4 6" id="KW-1133">Transmembrane helix</keyword>
<protein>
    <recommendedName>
        <fullName evidence="9">Transmembrane protein</fullName>
    </recommendedName>
</protein>
<reference evidence="7 8" key="1">
    <citation type="submission" date="2023-11" db="EMBL/GenBank/DDBJ databases">
        <title>Dfirmibasis_genome.</title>
        <authorList>
            <person name="Edelbroek B."/>
            <person name="Kjellin J."/>
            <person name="Jerlstrom-Hultqvist J."/>
            <person name="Soderbom F."/>
        </authorList>
    </citation>
    <scope>NUCLEOTIDE SEQUENCE [LARGE SCALE GENOMIC DNA]</scope>
    <source>
        <strain evidence="7 8">TNS-C-14</strain>
    </source>
</reference>
<dbReference type="Proteomes" id="UP001344447">
    <property type="component" value="Unassembled WGS sequence"/>
</dbReference>
<evidence type="ECO:0000313" key="8">
    <source>
        <dbReference type="Proteomes" id="UP001344447"/>
    </source>
</evidence>
<name>A0AAN7U2B4_9MYCE</name>
<keyword evidence="5 6" id="KW-0472">Membrane</keyword>
<keyword evidence="8" id="KW-1185">Reference proteome</keyword>
<evidence type="ECO:0000256" key="4">
    <source>
        <dbReference type="ARBA" id="ARBA00022989"/>
    </source>
</evidence>
<dbReference type="PANTHER" id="PTHR13180">
    <property type="entry name" value="SMALL MEMBRANE PROTEIN-RELATED"/>
    <property type="match status" value="1"/>
</dbReference>
<feature type="transmembrane region" description="Helical" evidence="6">
    <location>
        <begin position="7"/>
        <end position="25"/>
    </location>
</feature>
<dbReference type="Pfam" id="PF05255">
    <property type="entry name" value="UPF0220"/>
    <property type="match status" value="1"/>
</dbReference>
<evidence type="ECO:0000256" key="6">
    <source>
        <dbReference type="SAM" id="Phobius"/>
    </source>
</evidence>
<keyword evidence="3 6" id="KW-0812">Transmembrane</keyword>
<comment type="caution">
    <text evidence="7">The sequence shown here is derived from an EMBL/GenBank/DDBJ whole genome shotgun (WGS) entry which is preliminary data.</text>
</comment>
<comment type="similarity">
    <text evidence="2">Belongs to the UPF0220 family.</text>
</comment>
<evidence type="ECO:0000256" key="5">
    <source>
        <dbReference type="ARBA" id="ARBA00023136"/>
    </source>
</evidence>
<dbReference type="AlphaFoldDB" id="A0AAN7U2B4"/>
<accession>A0AAN7U2B4</accession>
<dbReference type="EMBL" id="JAVFKY010000001">
    <property type="protein sequence ID" value="KAK5584564.1"/>
    <property type="molecule type" value="Genomic_DNA"/>
</dbReference>
<evidence type="ECO:0008006" key="9">
    <source>
        <dbReference type="Google" id="ProtNLM"/>
    </source>
</evidence>
<feature type="transmembrane region" description="Helical" evidence="6">
    <location>
        <begin position="125"/>
        <end position="146"/>
    </location>
</feature>
<evidence type="ECO:0000256" key="3">
    <source>
        <dbReference type="ARBA" id="ARBA00022692"/>
    </source>
</evidence>
<sequence length="158" mass="17589">MKRIIMKYLPALAGVIFAAGWFLWIDGHVYENTNNNKDDDFDGPSIKWIYYLPGIFATLGMVMANIIDLSALNSNSLLSGDGGATKTRVWLFISFAISFGCIGAALWIMIAVFLPPHNTNDSAQWPGIAITLQTSLIFLSSLLLVYKKARQDDDYDQF</sequence>
<comment type="subcellular location">
    <subcellularLocation>
        <location evidence="1">Membrane</location>
        <topology evidence="1">Multi-pass membrane protein</topology>
    </subcellularLocation>
</comment>
<evidence type="ECO:0000256" key="2">
    <source>
        <dbReference type="ARBA" id="ARBA00005335"/>
    </source>
</evidence>
<gene>
    <name evidence="7" type="ORF">RB653_006177</name>
</gene>
<organism evidence="7 8">
    <name type="scientific">Dictyostelium firmibasis</name>
    <dbReference type="NCBI Taxonomy" id="79012"/>
    <lineage>
        <taxon>Eukaryota</taxon>
        <taxon>Amoebozoa</taxon>
        <taxon>Evosea</taxon>
        <taxon>Eumycetozoa</taxon>
        <taxon>Dictyostelia</taxon>
        <taxon>Dictyosteliales</taxon>
        <taxon>Dictyosteliaceae</taxon>
        <taxon>Dictyostelium</taxon>
    </lineage>
</organism>